<evidence type="ECO:0000256" key="3">
    <source>
        <dbReference type="ARBA" id="ARBA00004496"/>
    </source>
</evidence>
<dbReference type="GO" id="GO:0009252">
    <property type="term" value="P:peptidoglycan biosynthetic process"/>
    <property type="evidence" value="ECO:0007669"/>
    <property type="project" value="UniProtKB-UniRule"/>
</dbReference>
<evidence type="ECO:0000256" key="4">
    <source>
        <dbReference type="ARBA" id="ARBA00004752"/>
    </source>
</evidence>
<sequence>MKIYKSHEMKEFSNMKVGGSAKELIVIEEKSEIVEALKGRDKVFLIGNGTNTLLSDEFMDVSFISLKNLKKVEDLGDGLVRAEAGIDFDDFIEYMKENDYSGLENLAGIPGSLGGLVYMNGGAYGTEIFDCIEEVEIVDENHEIRTLKRDEIHFTYRKTEIQQKKWIVLSTTFKFQKGYDEARVEELKEKRGGNHPLDLPNLGSTFKNPEGHYSARLIIEAGMQGKRVGGAQISMVHPNFIVNHGDAKASDIKELIAEVKKEVKKHSGIDLEEEIIVVGE</sequence>
<dbReference type="AlphaFoldDB" id="A0A9W6LPK8"/>
<proteinExistence type="inferred from homology"/>
<keyword evidence="9 16" id="KW-0521">NADP</keyword>
<dbReference type="InterPro" id="IPR016169">
    <property type="entry name" value="FAD-bd_PCMH_sub2"/>
</dbReference>
<dbReference type="GO" id="GO:0008762">
    <property type="term" value="F:UDP-N-acetylmuramate dehydrogenase activity"/>
    <property type="evidence" value="ECO:0007669"/>
    <property type="project" value="UniProtKB-UniRule"/>
</dbReference>
<keyword evidence="5 16" id="KW-0963">Cytoplasm</keyword>
<evidence type="ECO:0000256" key="11">
    <source>
        <dbReference type="ARBA" id="ARBA00022984"/>
    </source>
</evidence>
<evidence type="ECO:0000256" key="7">
    <source>
        <dbReference type="ARBA" id="ARBA00022630"/>
    </source>
</evidence>
<dbReference type="GO" id="GO:0051301">
    <property type="term" value="P:cell division"/>
    <property type="evidence" value="ECO:0007669"/>
    <property type="project" value="UniProtKB-KW"/>
</dbReference>
<evidence type="ECO:0000256" key="6">
    <source>
        <dbReference type="ARBA" id="ARBA00022618"/>
    </source>
</evidence>
<dbReference type="Gene3D" id="3.30.43.10">
    <property type="entry name" value="Uridine Diphospho-n-acetylenolpyruvylglucosamine Reductase, domain 2"/>
    <property type="match status" value="1"/>
</dbReference>
<feature type="active site" description="Proton donor" evidence="16">
    <location>
        <position position="204"/>
    </location>
</feature>
<evidence type="ECO:0000313" key="19">
    <source>
        <dbReference type="Proteomes" id="UP001144471"/>
    </source>
</evidence>
<dbReference type="GO" id="GO:0008360">
    <property type="term" value="P:regulation of cell shape"/>
    <property type="evidence" value="ECO:0007669"/>
    <property type="project" value="UniProtKB-KW"/>
</dbReference>
<keyword evidence="13 16" id="KW-0131">Cell cycle</keyword>
<feature type="active site" evidence="16">
    <location>
        <position position="157"/>
    </location>
</feature>
<dbReference type="PANTHER" id="PTHR21071">
    <property type="entry name" value="UDP-N-ACETYLENOLPYRUVOYLGLUCOSAMINE REDUCTASE"/>
    <property type="match status" value="1"/>
</dbReference>
<keyword evidence="12 16" id="KW-0560">Oxidoreductase</keyword>
<dbReference type="InterPro" id="IPR006094">
    <property type="entry name" value="Oxid_FAD_bind_N"/>
</dbReference>
<dbReference type="NCBIfam" id="NF010480">
    <property type="entry name" value="PRK13905.1"/>
    <property type="match status" value="1"/>
</dbReference>
<evidence type="ECO:0000256" key="5">
    <source>
        <dbReference type="ARBA" id="ARBA00022490"/>
    </source>
</evidence>
<evidence type="ECO:0000256" key="8">
    <source>
        <dbReference type="ARBA" id="ARBA00022827"/>
    </source>
</evidence>
<dbReference type="Pfam" id="PF02873">
    <property type="entry name" value="MurB_C"/>
    <property type="match status" value="1"/>
</dbReference>
<dbReference type="Pfam" id="PF01565">
    <property type="entry name" value="FAD_binding_4"/>
    <property type="match status" value="1"/>
</dbReference>
<comment type="caution">
    <text evidence="18">The sequence shown here is derived from an EMBL/GenBank/DDBJ whole genome shotgun (WGS) entry which is preliminary data.</text>
</comment>
<evidence type="ECO:0000259" key="17">
    <source>
        <dbReference type="PROSITE" id="PS51387"/>
    </source>
</evidence>
<dbReference type="EC" id="1.3.1.98" evidence="16"/>
<comment type="similarity">
    <text evidence="16">Belongs to the MurB family.</text>
</comment>
<evidence type="ECO:0000256" key="2">
    <source>
        <dbReference type="ARBA" id="ARBA00003921"/>
    </source>
</evidence>
<reference evidence="18" key="1">
    <citation type="submission" date="2022-12" db="EMBL/GenBank/DDBJ databases">
        <title>Reference genome sequencing for broad-spectrum identification of bacterial and archaeal isolates by mass spectrometry.</title>
        <authorList>
            <person name="Sekiguchi Y."/>
            <person name="Tourlousse D.M."/>
        </authorList>
    </citation>
    <scope>NUCLEOTIDE SEQUENCE</scope>
    <source>
        <strain evidence="18">10succ1</strain>
    </source>
</reference>
<keyword evidence="10 16" id="KW-0133">Cell shape</keyword>
<dbReference type="RefSeq" id="WP_281837366.1">
    <property type="nucleotide sequence ID" value="NZ_BSDY01000022.1"/>
</dbReference>
<organism evidence="18 19">
    <name type="scientific">Propionigenium maris DSM 9537</name>
    <dbReference type="NCBI Taxonomy" id="1123000"/>
    <lineage>
        <taxon>Bacteria</taxon>
        <taxon>Fusobacteriati</taxon>
        <taxon>Fusobacteriota</taxon>
        <taxon>Fusobacteriia</taxon>
        <taxon>Fusobacteriales</taxon>
        <taxon>Fusobacteriaceae</taxon>
        <taxon>Propionigenium</taxon>
    </lineage>
</organism>
<accession>A0A9W6LPK8</accession>
<keyword evidence="8 16" id="KW-0274">FAD</keyword>
<dbReference type="GO" id="GO:0005829">
    <property type="term" value="C:cytosol"/>
    <property type="evidence" value="ECO:0007669"/>
    <property type="project" value="TreeGrafter"/>
</dbReference>
<dbReference type="GO" id="GO:0071949">
    <property type="term" value="F:FAD binding"/>
    <property type="evidence" value="ECO:0007669"/>
    <property type="project" value="InterPro"/>
</dbReference>
<dbReference type="InterPro" id="IPR016167">
    <property type="entry name" value="FAD-bd_PCMH_sub1"/>
</dbReference>
<feature type="domain" description="FAD-binding PCMH-type" evidence="17">
    <location>
        <begin position="17"/>
        <end position="178"/>
    </location>
</feature>
<comment type="cofactor">
    <cofactor evidence="1 16">
        <name>FAD</name>
        <dbReference type="ChEBI" id="CHEBI:57692"/>
    </cofactor>
</comment>
<evidence type="ECO:0000256" key="12">
    <source>
        <dbReference type="ARBA" id="ARBA00023002"/>
    </source>
</evidence>
<dbReference type="InterPro" id="IPR036635">
    <property type="entry name" value="MurB_C_sf"/>
</dbReference>
<dbReference type="Gene3D" id="3.30.465.10">
    <property type="match status" value="1"/>
</dbReference>
<comment type="catalytic activity">
    <reaction evidence="15 16">
        <text>UDP-N-acetyl-alpha-D-muramate + NADP(+) = UDP-N-acetyl-3-O-(1-carboxyvinyl)-alpha-D-glucosamine + NADPH + H(+)</text>
        <dbReference type="Rhea" id="RHEA:12248"/>
        <dbReference type="ChEBI" id="CHEBI:15378"/>
        <dbReference type="ChEBI" id="CHEBI:57783"/>
        <dbReference type="ChEBI" id="CHEBI:58349"/>
        <dbReference type="ChEBI" id="CHEBI:68483"/>
        <dbReference type="ChEBI" id="CHEBI:70757"/>
        <dbReference type="EC" id="1.3.1.98"/>
    </reaction>
</comment>
<dbReference type="Proteomes" id="UP001144471">
    <property type="component" value="Unassembled WGS sequence"/>
</dbReference>
<dbReference type="HAMAP" id="MF_00037">
    <property type="entry name" value="MurB"/>
    <property type="match status" value="1"/>
</dbReference>
<evidence type="ECO:0000256" key="15">
    <source>
        <dbReference type="ARBA" id="ARBA00048914"/>
    </source>
</evidence>
<keyword evidence="11 16" id="KW-0573">Peptidoglycan synthesis</keyword>
<dbReference type="SUPFAM" id="SSF56194">
    <property type="entry name" value="Uridine diphospho-N-Acetylenolpyruvylglucosamine reductase, MurB, C-terminal domain"/>
    <property type="match status" value="1"/>
</dbReference>
<gene>
    <name evidence="16 18" type="primary">murB</name>
    <name evidence="18" type="ORF">PM10SUCC1_32060</name>
</gene>
<keyword evidence="14 16" id="KW-0961">Cell wall biogenesis/degradation</keyword>
<keyword evidence="7 16" id="KW-0285">Flavoprotein</keyword>
<dbReference type="PROSITE" id="PS51387">
    <property type="entry name" value="FAD_PCMH"/>
    <property type="match status" value="1"/>
</dbReference>
<dbReference type="InterPro" id="IPR016166">
    <property type="entry name" value="FAD-bd_PCMH"/>
</dbReference>
<evidence type="ECO:0000256" key="16">
    <source>
        <dbReference type="HAMAP-Rule" id="MF_00037"/>
    </source>
</evidence>
<comment type="subcellular location">
    <subcellularLocation>
        <location evidence="3 16">Cytoplasm</location>
    </subcellularLocation>
</comment>
<dbReference type="GO" id="GO:0071555">
    <property type="term" value="P:cell wall organization"/>
    <property type="evidence" value="ECO:0007669"/>
    <property type="project" value="UniProtKB-KW"/>
</dbReference>
<dbReference type="NCBIfam" id="TIGR00179">
    <property type="entry name" value="murB"/>
    <property type="match status" value="1"/>
</dbReference>
<comment type="pathway">
    <text evidence="4 16">Cell wall biogenesis; peptidoglycan biosynthesis.</text>
</comment>
<dbReference type="InterPro" id="IPR036318">
    <property type="entry name" value="FAD-bd_PCMH-like_sf"/>
</dbReference>
<keyword evidence="19" id="KW-1185">Reference proteome</keyword>
<name>A0A9W6LPK8_9FUSO</name>
<evidence type="ECO:0000256" key="10">
    <source>
        <dbReference type="ARBA" id="ARBA00022960"/>
    </source>
</evidence>
<dbReference type="EMBL" id="BSDY01000022">
    <property type="protein sequence ID" value="GLI57692.1"/>
    <property type="molecule type" value="Genomic_DNA"/>
</dbReference>
<dbReference type="InterPro" id="IPR011601">
    <property type="entry name" value="MurB_C"/>
</dbReference>
<dbReference type="InterPro" id="IPR003170">
    <property type="entry name" value="MurB"/>
</dbReference>
<evidence type="ECO:0000256" key="9">
    <source>
        <dbReference type="ARBA" id="ARBA00022857"/>
    </source>
</evidence>
<evidence type="ECO:0000313" key="18">
    <source>
        <dbReference type="EMBL" id="GLI57692.1"/>
    </source>
</evidence>
<evidence type="ECO:0000256" key="1">
    <source>
        <dbReference type="ARBA" id="ARBA00001974"/>
    </source>
</evidence>
<dbReference type="Gene3D" id="3.90.78.10">
    <property type="entry name" value="UDP-N-acetylenolpyruvoylglucosamine reductase, C-terminal domain"/>
    <property type="match status" value="1"/>
</dbReference>
<feature type="active site" evidence="16">
    <location>
        <position position="274"/>
    </location>
</feature>
<protein>
    <recommendedName>
        <fullName evidence="16">UDP-N-acetylenolpyruvoylglucosamine reductase</fullName>
        <ecNumber evidence="16">1.3.1.98</ecNumber>
    </recommendedName>
    <alternativeName>
        <fullName evidence="16">UDP-N-acetylmuramate dehydrogenase</fullName>
    </alternativeName>
</protein>
<evidence type="ECO:0000256" key="13">
    <source>
        <dbReference type="ARBA" id="ARBA00023306"/>
    </source>
</evidence>
<keyword evidence="6 16" id="KW-0132">Cell division</keyword>
<dbReference type="PANTHER" id="PTHR21071:SF4">
    <property type="entry name" value="UDP-N-ACETYLENOLPYRUVOYLGLUCOSAMINE REDUCTASE"/>
    <property type="match status" value="1"/>
</dbReference>
<comment type="function">
    <text evidence="2 16">Cell wall formation.</text>
</comment>
<dbReference type="SUPFAM" id="SSF56176">
    <property type="entry name" value="FAD-binding/transporter-associated domain-like"/>
    <property type="match status" value="1"/>
</dbReference>
<evidence type="ECO:0000256" key="14">
    <source>
        <dbReference type="ARBA" id="ARBA00023316"/>
    </source>
</evidence>